<dbReference type="AlphaFoldDB" id="A0A7K9UED7"/>
<sequence>TDAALLAGVPEDILCFSRSFEDLTCFWDEEGAASGMCHFYYWYTRDVPKACTVSTWRQGAGRTRHVCVFPSQDVRLFTQLHLHVLDASTNQSKYWRELSVDAVGESLPPGNTPLTPGHFPDLGLLPFGPAGSRAGTQRGQGRAGGLGGHGRSPAWPFVLQGLVQANTWVVLRDLRPGARYHI</sequence>
<keyword evidence="1" id="KW-0732">Signal</keyword>
<dbReference type="InterPro" id="IPR036116">
    <property type="entry name" value="FN3_sf"/>
</dbReference>
<feature type="non-terminal residue" evidence="5">
    <location>
        <position position="182"/>
    </location>
</feature>
<dbReference type="Gene3D" id="2.60.40.10">
    <property type="entry name" value="Immunoglobulins"/>
    <property type="match status" value="1"/>
</dbReference>
<accession>A0A7K9UED7</accession>
<feature type="non-terminal residue" evidence="5">
    <location>
        <position position="1"/>
    </location>
</feature>
<organism evidence="5 6">
    <name type="scientific">Chloroceryle aenea</name>
    <name type="common">American pygmy kingfisher</name>
    <dbReference type="NCBI Taxonomy" id="176938"/>
    <lineage>
        <taxon>Eukaryota</taxon>
        <taxon>Metazoa</taxon>
        <taxon>Chordata</taxon>
        <taxon>Craniata</taxon>
        <taxon>Vertebrata</taxon>
        <taxon>Euteleostomi</taxon>
        <taxon>Archelosauria</taxon>
        <taxon>Archosauria</taxon>
        <taxon>Dinosauria</taxon>
        <taxon>Saurischia</taxon>
        <taxon>Theropoda</taxon>
        <taxon>Coelurosauria</taxon>
        <taxon>Aves</taxon>
        <taxon>Neognathae</taxon>
        <taxon>Neoaves</taxon>
        <taxon>Telluraves</taxon>
        <taxon>Coraciimorphae</taxon>
        <taxon>Coraciiformes</taxon>
        <taxon>Cerylidae</taxon>
        <taxon>Chloroceryle</taxon>
    </lineage>
</organism>
<dbReference type="InterPro" id="IPR015152">
    <property type="entry name" value="Growth/epo_recpt_lig-bind"/>
</dbReference>
<reference evidence="5 6" key="1">
    <citation type="submission" date="2019-09" db="EMBL/GenBank/DDBJ databases">
        <title>Bird 10,000 Genomes (B10K) Project - Family phase.</title>
        <authorList>
            <person name="Zhang G."/>
        </authorList>
    </citation>
    <scope>NUCLEOTIDE SEQUENCE [LARGE SCALE GENOMIC DNA]</scope>
    <source>
        <strain evidence="5">B10K-DU-001-61</strain>
        <tissue evidence="5">Muscle</tissue>
    </source>
</reference>
<evidence type="ECO:0000259" key="4">
    <source>
        <dbReference type="Pfam" id="PF09067"/>
    </source>
</evidence>
<name>A0A7K9UED7_9AVES</name>
<evidence type="ECO:0000256" key="3">
    <source>
        <dbReference type="ARBA" id="ARBA00023180"/>
    </source>
</evidence>
<dbReference type="SUPFAM" id="SSF49265">
    <property type="entry name" value="Fibronectin type III"/>
    <property type="match status" value="1"/>
</dbReference>
<dbReference type="EMBL" id="VWZY01010241">
    <property type="protein sequence ID" value="NXI57831.1"/>
    <property type="molecule type" value="Genomic_DNA"/>
</dbReference>
<evidence type="ECO:0000256" key="1">
    <source>
        <dbReference type="ARBA" id="ARBA00022729"/>
    </source>
</evidence>
<proteinExistence type="predicted"/>
<evidence type="ECO:0000256" key="2">
    <source>
        <dbReference type="ARBA" id="ARBA00023170"/>
    </source>
</evidence>
<keyword evidence="3" id="KW-0325">Glycoprotein</keyword>
<evidence type="ECO:0000313" key="6">
    <source>
        <dbReference type="Proteomes" id="UP000579406"/>
    </source>
</evidence>
<dbReference type="Pfam" id="PF09067">
    <property type="entry name" value="EpoR_lig-bind"/>
    <property type="match status" value="1"/>
</dbReference>
<keyword evidence="2" id="KW-0675">Receptor</keyword>
<protein>
    <submittedName>
        <fullName evidence="5">TPOR protein</fullName>
    </submittedName>
</protein>
<gene>
    <name evidence="5" type="primary">Mpl</name>
    <name evidence="5" type="ORF">CHLAEN_R13646</name>
</gene>
<keyword evidence="6" id="KW-1185">Reference proteome</keyword>
<evidence type="ECO:0000313" key="5">
    <source>
        <dbReference type="EMBL" id="NXI57831.1"/>
    </source>
</evidence>
<dbReference type="OrthoDB" id="8608526at2759"/>
<dbReference type="Proteomes" id="UP000579406">
    <property type="component" value="Unassembled WGS sequence"/>
</dbReference>
<dbReference type="InterPro" id="IPR013783">
    <property type="entry name" value="Ig-like_fold"/>
</dbReference>
<feature type="domain" description="Growth hormone/erythropoietin receptor ligand binding" evidence="4">
    <location>
        <begin position="3"/>
        <end position="101"/>
    </location>
</feature>
<comment type="caution">
    <text evidence="5">The sequence shown here is derived from an EMBL/GenBank/DDBJ whole genome shotgun (WGS) entry which is preliminary data.</text>
</comment>